<dbReference type="EMBL" id="JAHLQI010000001">
    <property type="protein sequence ID" value="MBU5489391.1"/>
    <property type="molecule type" value="Genomic_DNA"/>
</dbReference>
<name>A0ABS6ENY8_9FIRM</name>
<organism evidence="1 2">
    <name type="scientific">Butyricicoccus intestinisimiae</name>
    <dbReference type="NCBI Taxonomy" id="2841509"/>
    <lineage>
        <taxon>Bacteria</taxon>
        <taxon>Bacillati</taxon>
        <taxon>Bacillota</taxon>
        <taxon>Clostridia</taxon>
        <taxon>Eubacteriales</taxon>
        <taxon>Butyricicoccaceae</taxon>
        <taxon>Butyricicoccus</taxon>
    </lineage>
</organism>
<dbReference type="RefSeq" id="WP_216468989.1">
    <property type="nucleotide sequence ID" value="NZ_JAHLQI010000001.1"/>
</dbReference>
<evidence type="ECO:0000313" key="1">
    <source>
        <dbReference type="EMBL" id="MBU5489391.1"/>
    </source>
</evidence>
<sequence>MMNENLDRKVQVAKADVELSRGHLDRLDEIDNAVYQMCQVLTEDEDLPWGMEYIGEIADFAAGLLVKCGYKVRFPCIVEEDSEEHIEEYVKLDEESIKQLEIHSFG</sequence>
<evidence type="ECO:0000313" key="2">
    <source>
        <dbReference type="Proteomes" id="UP000783588"/>
    </source>
</evidence>
<keyword evidence="2" id="KW-1185">Reference proteome</keyword>
<accession>A0ABS6ENY8</accession>
<dbReference type="Proteomes" id="UP000783588">
    <property type="component" value="Unassembled WGS sequence"/>
</dbReference>
<protein>
    <submittedName>
        <fullName evidence="1">Uncharacterized protein</fullName>
    </submittedName>
</protein>
<comment type="caution">
    <text evidence="1">The sequence shown here is derived from an EMBL/GenBank/DDBJ whole genome shotgun (WGS) entry which is preliminary data.</text>
</comment>
<reference evidence="1 2" key="1">
    <citation type="submission" date="2021-06" db="EMBL/GenBank/DDBJ databases">
        <authorList>
            <person name="Sun Q."/>
            <person name="Li D."/>
        </authorList>
    </citation>
    <scope>NUCLEOTIDE SEQUENCE [LARGE SCALE GENOMIC DNA]</scope>
    <source>
        <strain evidence="1 2">MSJd-7</strain>
    </source>
</reference>
<proteinExistence type="predicted"/>
<gene>
    <name evidence="1" type="ORF">KQI75_01895</name>
</gene>